<dbReference type="SFLD" id="SFLDF00274">
    <property type="entry name" value="ribosomal_protein_S12_methylth"/>
    <property type="match status" value="1"/>
</dbReference>
<dbReference type="PANTHER" id="PTHR43837">
    <property type="entry name" value="RIBOSOMAL PROTEIN S12 METHYLTHIOTRANSFERASE RIMO"/>
    <property type="match status" value="1"/>
</dbReference>
<dbReference type="SMART" id="SM00729">
    <property type="entry name" value="Elp3"/>
    <property type="match status" value="1"/>
</dbReference>
<comment type="subcellular location">
    <subcellularLocation>
        <location evidence="8">Cytoplasm</location>
    </subcellularLocation>
</comment>
<dbReference type="Pfam" id="PF18693">
    <property type="entry name" value="TRAM_2"/>
    <property type="match status" value="1"/>
</dbReference>
<evidence type="ECO:0000259" key="10">
    <source>
        <dbReference type="PROSITE" id="PS50926"/>
    </source>
</evidence>
<feature type="domain" description="MTTase N-terminal" evidence="11">
    <location>
        <begin position="5"/>
        <end position="121"/>
    </location>
</feature>
<dbReference type="InterPro" id="IPR023404">
    <property type="entry name" value="rSAM_horseshoe"/>
</dbReference>
<dbReference type="InterPro" id="IPR038135">
    <property type="entry name" value="Methylthiotransferase_N_sf"/>
</dbReference>
<dbReference type="SFLD" id="SFLDG01061">
    <property type="entry name" value="methylthiotransferase"/>
    <property type="match status" value="1"/>
</dbReference>
<dbReference type="EC" id="2.8.4.4" evidence="8"/>
<comment type="similarity">
    <text evidence="8">Belongs to the methylthiotransferase family. RimO subfamily.</text>
</comment>
<feature type="binding site" evidence="8">
    <location>
        <position position="203"/>
    </location>
    <ligand>
        <name>[4Fe-4S] cluster</name>
        <dbReference type="ChEBI" id="CHEBI:49883"/>
        <label>2</label>
        <note>4Fe-4S-S-AdoMet</note>
    </ligand>
</feature>
<evidence type="ECO:0000313" key="13">
    <source>
        <dbReference type="EMBL" id="KUL48561.1"/>
    </source>
</evidence>
<evidence type="ECO:0000256" key="2">
    <source>
        <dbReference type="ARBA" id="ARBA00022490"/>
    </source>
</evidence>
<feature type="domain" description="Radical SAM core" evidence="12">
    <location>
        <begin position="182"/>
        <end position="413"/>
    </location>
</feature>
<dbReference type="SFLD" id="SFLDG01082">
    <property type="entry name" value="B12-binding_domain_containing"/>
    <property type="match status" value="1"/>
</dbReference>
<dbReference type="Pfam" id="PF00919">
    <property type="entry name" value="UPF0004"/>
    <property type="match status" value="1"/>
</dbReference>
<dbReference type="InterPro" id="IPR002792">
    <property type="entry name" value="TRAM_dom"/>
</dbReference>
<dbReference type="GO" id="GO:0005829">
    <property type="term" value="C:cytosol"/>
    <property type="evidence" value="ECO:0007669"/>
    <property type="project" value="TreeGrafter"/>
</dbReference>
<dbReference type="AlphaFoldDB" id="A0A0X3VVC3"/>
<accession>A0A0X3VVC3</accession>
<dbReference type="GO" id="GO:0051539">
    <property type="term" value="F:4 iron, 4 sulfur cluster binding"/>
    <property type="evidence" value="ECO:0007669"/>
    <property type="project" value="UniProtKB-UniRule"/>
</dbReference>
<dbReference type="Gene3D" id="2.40.50.140">
    <property type="entry name" value="Nucleic acid-binding proteins"/>
    <property type="match status" value="1"/>
</dbReference>
<dbReference type="InterPro" id="IPR013848">
    <property type="entry name" value="Methylthiotransferase_N"/>
</dbReference>
<evidence type="ECO:0000256" key="6">
    <source>
        <dbReference type="ARBA" id="ARBA00023004"/>
    </source>
</evidence>
<comment type="caution">
    <text evidence="13">The sequence shown here is derived from an EMBL/GenBank/DDBJ whole genome shotgun (WGS) entry which is preliminary data.</text>
</comment>
<keyword evidence="2 8" id="KW-0963">Cytoplasm</keyword>
<dbReference type="InterPro" id="IPR005840">
    <property type="entry name" value="Ribosomal_uS12_MeSTrfase_RimO"/>
</dbReference>
<dbReference type="PROSITE" id="PS01278">
    <property type="entry name" value="MTTASE_RADICAL"/>
    <property type="match status" value="1"/>
</dbReference>
<dbReference type="GO" id="GO:0035600">
    <property type="term" value="P:tRNA methylthiolation"/>
    <property type="evidence" value="ECO:0007669"/>
    <property type="project" value="UniProtKB-ARBA"/>
</dbReference>
<feature type="binding site" evidence="8">
    <location>
        <position position="84"/>
    </location>
    <ligand>
        <name>[4Fe-4S] cluster</name>
        <dbReference type="ChEBI" id="CHEBI:49883"/>
        <label>1</label>
    </ligand>
</feature>
<feature type="binding site" evidence="8">
    <location>
        <position position="200"/>
    </location>
    <ligand>
        <name>[4Fe-4S] cluster</name>
        <dbReference type="ChEBI" id="CHEBI:49883"/>
        <label>2</label>
        <note>4Fe-4S-S-AdoMet</note>
    </ligand>
</feature>
<evidence type="ECO:0000256" key="5">
    <source>
        <dbReference type="ARBA" id="ARBA00022723"/>
    </source>
</evidence>
<dbReference type="InterPro" id="IPR007197">
    <property type="entry name" value="rSAM"/>
</dbReference>
<dbReference type="SFLD" id="SFLDS00029">
    <property type="entry name" value="Radical_SAM"/>
    <property type="match status" value="1"/>
</dbReference>
<comment type="function">
    <text evidence="8">Catalyzes the methylthiolation of an aspartic acid residue of ribosomal protein uS12.</text>
</comment>
<reference evidence="14" key="1">
    <citation type="submission" date="2015-10" db="EMBL/GenBank/DDBJ databases">
        <authorList>
            <person name="Ju K.-S."/>
            <person name="Doroghazi J.R."/>
            <person name="Metcalf W.W."/>
        </authorList>
    </citation>
    <scope>NUCLEOTIDE SEQUENCE [LARGE SCALE GENOMIC DNA]</scope>
    <source>
        <strain evidence="14">NRRL F-8817</strain>
    </source>
</reference>
<keyword evidence="1 8" id="KW-0004">4Fe-4S</keyword>
<keyword evidence="13" id="KW-0687">Ribonucleoprotein</keyword>
<comment type="catalytic activity">
    <reaction evidence="8">
        <text>L-aspartate(89)-[ribosomal protein uS12]-hydrogen + (sulfur carrier)-SH + AH2 + 2 S-adenosyl-L-methionine = 3-methylsulfanyl-L-aspartate(89)-[ribosomal protein uS12]-hydrogen + (sulfur carrier)-H + 5'-deoxyadenosine + L-methionine + A + S-adenosyl-L-homocysteine + 2 H(+)</text>
        <dbReference type="Rhea" id="RHEA:37087"/>
        <dbReference type="Rhea" id="RHEA-COMP:10460"/>
        <dbReference type="Rhea" id="RHEA-COMP:10461"/>
        <dbReference type="Rhea" id="RHEA-COMP:14737"/>
        <dbReference type="Rhea" id="RHEA-COMP:14739"/>
        <dbReference type="ChEBI" id="CHEBI:13193"/>
        <dbReference type="ChEBI" id="CHEBI:15378"/>
        <dbReference type="ChEBI" id="CHEBI:17319"/>
        <dbReference type="ChEBI" id="CHEBI:17499"/>
        <dbReference type="ChEBI" id="CHEBI:29917"/>
        <dbReference type="ChEBI" id="CHEBI:29961"/>
        <dbReference type="ChEBI" id="CHEBI:57844"/>
        <dbReference type="ChEBI" id="CHEBI:57856"/>
        <dbReference type="ChEBI" id="CHEBI:59789"/>
        <dbReference type="ChEBI" id="CHEBI:64428"/>
        <dbReference type="ChEBI" id="CHEBI:73599"/>
        <dbReference type="EC" id="2.8.4.4"/>
    </reaction>
</comment>
<dbReference type="EMBL" id="LLZJ01000375">
    <property type="protein sequence ID" value="KUL48561.1"/>
    <property type="molecule type" value="Genomic_DNA"/>
</dbReference>
<dbReference type="GO" id="GO:0005840">
    <property type="term" value="C:ribosome"/>
    <property type="evidence" value="ECO:0007669"/>
    <property type="project" value="UniProtKB-KW"/>
</dbReference>
<keyword evidence="13" id="KW-0689">Ribosomal protein</keyword>
<feature type="binding site" evidence="8">
    <location>
        <position position="196"/>
    </location>
    <ligand>
        <name>[4Fe-4S] cluster</name>
        <dbReference type="ChEBI" id="CHEBI:49883"/>
        <label>2</label>
        <note>4Fe-4S-S-AdoMet</note>
    </ligand>
</feature>
<evidence type="ECO:0000256" key="9">
    <source>
        <dbReference type="SAM" id="MobiDB-lite"/>
    </source>
</evidence>
<dbReference type="NCBIfam" id="TIGR01125">
    <property type="entry name" value="30S ribosomal protein S12 methylthiotransferase RimO"/>
    <property type="match status" value="1"/>
</dbReference>
<dbReference type="PROSITE" id="PS51918">
    <property type="entry name" value="RADICAL_SAM"/>
    <property type="match status" value="1"/>
</dbReference>
<feature type="binding site" evidence="8">
    <location>
        <position position="50"/>
    </location>
    <ligand>
        <name>[4Fe-4S] cluster</name>
        <dbReference type="ChEBI" id="CHEBI:49883"/>
        <label>1</label>
    </ligand>
</feature>
<dbReference type="GO" id="GO:0035599">
    <property type="term" value="F:aspartic acid methylthiotransferase activity"/>
    <property type="evidence" value="ECO:0007669"/>
    <property type="project" value="TreeGrafter"/>
</dbReference>
<sequence>MPERRTVALVTLGCARNEVDSEELAGRLAADGWELVEEATEADVAVVNTCGFVEAAKKDSVDALLEANDLKDHGRTQAVVAVGCMAERYGKELAEALPEADGVLGFDDYADISDRLRTILAGGVHASHTPRDRRKLLPISPAERQDAASVALPGHAQDTAPEDLPEGVAPASGPRAPLRRRLDSSPVASVKLASGCDRRCSFCAIPSFRGSFISRRPSDVLGETRWLAEQGVKEIMLVSENNTSYGKDLGDIRLLETLLPELAAVDGIERIRVSYLQPAEMRPGLIDVLTSTEKVAPYFDLSFQHSAPGVLRAMRRFGDTDRFLELLETIRGKAPQAGARSNFIVGFPGETEDDLAELERFLSEARLDAIGVFGYSDEDGTEAAGYENKVDPEVVAERLERVSRLAEELTAQRAEERLGEVVEVMVEEIDDTGAVLGRGAHQAPETDGQTLLSTDAEPEVGRMVEAKVIATEGVDLVAEPLEPLERQGVGEPTGKADR</sequence>
<dbReference type="Proteomes" id="UP000053413">
    <property type="component" value="Unassembled WGS sequence"/>
</dbReference>
<keyword evidence="4 8" id="KW-0949">S-adenosyl-L-methionine</keyword>
<evidence type="ECO:0000256" key="1">
    <source>
        <dbReference type="ARBA" id="ARBA00022485"/>
    </source>
</evidence>
<evidence type="ECO:0000256" key="7">
    <source>
        <dbReference type="ARBA" id="ARBA00023014"/>
    </source>
</evidence>
<dbReference type="FunFam" id="3.80.30.20:FF:000001">
    <property type="entry name" value="tRNA-2-methylthio-N(6)-dimethylallyladenosine synthase 2"/>
    <property type="match status" value="1"/>
</dbReference>
<evidence type="ECO:0000259" key="11">
    <source>
        <dbReference type="PROSITE" id="PS51449"/>
    </source>
</evidence>
<dbReference type="PROSITE" id="PS51449">
    <property type="entry name" value="MTTASE_N"/>
    <property type="match status" value="1"/>
</dbReference>
<evidence type="ECO:0000256" key="4">
    <source>
        <dbReference type="ARBA" id="ARBA00022691"/>
    </source>
</evidence>
<protein>
    <recommendedName>
        <fullName evidence="8">Ribosomal protein uS12 methylthiotransferase RimO</fullName>
        <shortName evidence="8">uS12 MTTase</shortName>
        <shortName evidence="8">uS12 methylthiotransferase</shortName>
        <ecNumber evidence="8">2.8.4.4</ecNumber>
    </recommendedName>
    <alternativeName>
        <fullName evidence="8">Ribosomal protein uS12 (aspartate-C(3))-methylthiotransferase</fullName>
    </alternativeName>
    <alternativeName>
        <fullName evidence="8">Ribosome maturation factor RimO</fullName>
    </alternativeName>
</protein>
<dbReference type="Gene3D" id="3.40.50.12160">
    <property type="entry name" value="Methylthiotransferase, N-terminal domain"/>
    <property type="match status" value="1"/>
</dbReference>
<dbReference type="OrthoDB" id="9805215at2"/>
<dbReference type="Gene3D" id="3.80.30.20">
    <property type="entry name" value="tm_1862 like domain"/>
    <property type="match status" value="1"/>
</dbReference>
<dbReference type="SUPFAM" id="SSF102114">
    <property type="entry name" value="Radical SAM enzymes"/>
    <property type="match status" value="1"/>
</dbReference>
<dbReference type="FunFam" id="3.40.50.12160:FF:000007">
    <property type="entry name" value="Ribosomal protein S12 methylthiotransferase RimO"/>
    <property type="match status" value="1"/>
</dbReference>
<gene>
    <name evidence="8" type="primary">rimO</name>
    <name evidence="13" type="ORF">ADL28_29165</name>
</gene>
<dbReference type="GO" id="GO:0046872">
    <property type="term" value="F:metal ion binding"/>
    <property type="evidence" value="ECO:0007669"/>
    <property type="project" value="UniProtKB-KW"/>
</dbReference>
<keyword evidence="5 8" id="KW-0479">Metal-binding</keyword>
<dbReference type="Pfam" id="PF04055">
    <property type="entry name" value="Radical_SAM"/>
    <property type="match status" value="1"/>
</dbReference>
<comment type="cofactor">
    <cofactor evidence="8">
        <name>[4Fe-4S] cluster</name>
        <dbReference type="ChEBI" id="CHEBI:49883"/>
    </cofactor>
    <text evidence="8">Binds 2 [4Fe-4S] clusters. One cluster is coordinated with 3 cysteines and an exchangeable S-adenosyl-L-methionine.</text>
</comment>
<feature type="region of interest" description="Disordered" evidence="9">
    <location>
        <begin position="156"/>
        <end position="182"/>
    </location>
</feature>
<dbReference type="InterPro" id="IPR020612">
    <property type="entry name" value="Methylthiotransferase_CS"/>
</dbReference>
<organism evidence="13 14">
    <name type="scientific">Streptomyces violaceusniger</name>
    <dbReference type="NCBI Taxonomy" id="68280"/>
    <lineage>
        <taxon>Bacteria</taxon>
        <taxon>Bacillati</taxon>
        <taxon>Actinomycetota</taxon>
        <taxon>Actinomycetes</taxon>
        <taxon>Kitasatosporales</taxon>
        <taxon>Streptomycetaceae</taxon>
        <taxon>Streptomyces</taxon>
        <taxon>Streptomyces violaceusniger group</taxon>
    </lineage>
</organism>
<keyword evidence="6 8" id="KW-0408">Iron</keyword>
<keyword evidence="3 8" id="KW-0808">Transferase</keyword>
<dbReference type="PROSITE" id="PS50926">
    <property type="entry name" value="TRAM"/>
    <property type="match status" value="1"/>
</dbReference>
<feature type="binding site" evidence="8">
    <location>
        <position position="14"/>
    </location>
    <ligand>
        <name>[4Fe-4S] cluster</name>
        <dbReference type="ChEBI" id="CHEBI:49883"/>
        <label>1</label>
    </ligand>
</feature>
<name>A0A0X3VVC3_STRVO</name>
<evidence type="ECO:0000259" key="12">
    <source>
        <dbReference type="PROSITE" id="PS51918"/>
    </source>
</evidence>
<dbReference type="CDD" id="cd01335">
    <property type="entry name" value="Radical_SAM"/>
    <property type="match status" value="1"/>
</dbReference>
<keyword evidence="7 8" id="KW-0411">Iron-sulfur</keyword>
<dbReference type="InterPro" id="IPR012340">
    <property type="entry name" value="NA-bd_OB-fold"/>
</dbReference>
<dbReference type="InterPro" id="IPR006638">
    <property type="entry name" value="Elp3/MiaA/NifB-like_rSAM"/>
</dbReference>
<evidence type="ECO:0000313" key="14">
    <source>
        <dbReference type="Proteomes" id="UP000053413"/>
    </source>
</evidence>
<dbReference type="PANTHER" id="PTHR43837:SF1">
    <property type="entry name" value="RIBOSOMAL PROTEIN US12 METHYLTHIOTRANSFERASE RIMO"/>
    <property type="match status" value="1"/>
</dbReference>
<dbReference type="GO" id="GO:0103039">
    <property type="term" value="F:protein methylthiotransferase activity"/>
    <property type="evidence" value="ECO:0007669"/>
    <property type="project" value="UniProtKB-EC"/>
</dbReference>
<dbReference type="RefSeq" id="WP_079059614.1">
    <property type="nucleotide sequence ID" value="NZ_LLZJ01000375.1"/>
</dbReference>
<dbReference type="InterPro" id="IPR058240">
    <property type="entry name" value="rSAM_sf"/>
</dbReference>
<feature type="domain" description="TRAM" evidence="10">
    <location>
        <begin position="415"/>
        <end position="482"/>
    </location>
</feature>
<evidence type="ECO:0000256" key="3">
    <source>
        <dbReference type="ARBA" id="ARBA00022679"/>
    </source>
</evidence>
<dbReference type="HAMAP" id="MF_01865">
    <property type="entry name" value="MTTase_RimO"/>
    <property type="match status" value="1"/>
</dbReference>
<dbReference type="InterPro" id="IPR005839">
    <property type="entry name" value="Methylthiotransferase"/>
</dbReference>
<proteinExistence type="inferred from homology"/>
<dbReference type="NCBIfam" id="TIGR00089">
    <property type="entry name" value="MiaB/RimO family radical SAM methylthiotransferase"/>
    <property type="match status" value="1"/>
</dbReference>
<evidence type="ECO:0000256" key="8">
    <source>
        <dbReference type="HAMAP-Rule" id="MF_01865"/>
    </source>
</evidence>